<reference evidence="1 2" key="1">
    <citation type="journal article" date="2002" name="Proc. Natl. Acad. Sci. U.S.A.">
        <title>The genome sequence of Bifidobacterium longum reflects its adaptation to the human gastrointestinal tract.</title>
        <authorList>
            <person name="Schell M.A."/>
            <person name="Karmirantzou M."/>
            <person name="Snel B."/>
            <person name="Vilanova D."/>
            <person name="Berger B."/>
            <person name="Pessi G."/>
            <person name="Zwahlen M.C."/>
            <person name="Desiere F."/>
            <person name="Bork P."/>
            <person name="Delley M."/>
            <person name="Pridmore R.D."/>
            <person name="Arigoni F."/>
        </authorList>
    </citation>
    <scope>NUCLEOTIDE SEQUENCE [LARGE SCALE GENOMIC DNA]</scope>
    <source>
        <strain evidence="2">NCC 2705</strain>
    </source>
</reference>
<accession>Q8G3L3</accession>
<name>Q8G3L3_BIFLO</name>
<dbReference type="KEGG" id="blo:BL1746"/>
<dbReference type="Proteomes" id="UP000000439">
    <property type="component" value="Chromosome"/>
</dbReference>
<dbReference type="EnsemblBacteria" id="AAN25529">
    <property type="protein sequence ID" value="AAN25529"/>
    <property type="gene ID" value="BL1746"/>
</dbReference>
<evidence type="ECO:0000313" key="1">
    <source>
        <dbReference type="EMBL" id="AAN25529.1"/>
    </source>
</evidence>
<gene>
    <name evidence="1" type="ordered locus">BL1746</name>
</gene>
<sequence>MLAGFQVFRHIIRTDEHQFDRLRNHQIDTIHWRKVFEIAVHRDSQRMRISDFEHRARVLVHKIGDHGFSSINAMDIVRKASFRAYFFDLADKPRLEQYLAMVFQYLFQTFHTCRLFRIKERTGHIEVILFVFTHGL</sequence>
<dbReference type="AlphaFoldDB" id="Q8G3L3"/>
<dbReference type="STRING" id="206672.BL1746"/>
<evidence type="ECO:0000313" key="2">
    <source>
        <dbReference type="Proteomes" id="UP000000439"/>
    </source>
</evidence>
<organism evidence="1 2">
    <name type="scientific">Bifidobacterium longum (strain NCC 2705)</name>
    <dbReference type="NCBI Taxonomy" id="206672"/>
    <lineage>
        <taxon>Bacteria</taxon>
        <taxon>Bacillati</taxon>
        <taxon>Actinomycetota</taxon>
        <taxon>Actinomycetes</taxon>
        <taxon>Bifidobacteriales</taxon>
        <taxon>Bifidobacteriaceae</taxon>
        <taxon>Bifidobacterium</taxon>
    </lineage>
</organism>
<dbReference type="HOGENOM" id="CLU_1871399_0_0_11"/>
<protein>
    <submittedName>
        <fullName evidence="1">Uncharacterized protein</fullName>
    </submittedName>
</protein>
<proteinExistence type="predicted"/>
<keyword evidence="2" id="KW-1185">Reference proteome</keyword>
<dbReference type="EMBL" id="AE014295">
    <property type="protein sequence ID" value="AAN25529.1"/>
    <property type="molecule type" value="Genomic_DNA"/>
</dbReference>